<evidence type="ECO:0000256" key="7">
    <source>
        <dbReference type="ARBA" id="ARBA00023237"/>
    </source>
</evidence>
<evidence type="ECO:0000256" key="4">
    <source>
        <dbReference type="ARBA" id="ARBA00022692"/>
    </source>
</evidence>
<comment type="similarity">
    <text evidence="8 9">Belongs to the TonB-dependent receptor family.</text>
</comment>
<dbReference type="GO" id="GO:0015344">
    <property type="term" value="F:siderophore uptake transmembrane transporter activity"/>
    <property type="evidence" value="ECO:0007669"/>
    <property type="project" value="TreeGrafter"/>
</dbReference>
<dbReference type="Gene3D" id="2.170.130.10">
    <property type="entry name" value="TonB-dependent receptor, plug domain"/>
    <property type="match status" value="1"/>
</dbReference>
<dbReference type="PROSITE" id="PS52016">
    <property type="entry name" value="TONB_DEPENDENT_REC_3"/>
    <property type="match status" value="1"/>
</dbReference>
<feature type="domain" description="TonB-dependent receptor-like beta-barrel" evidence="11">
    <location>
        <begin position="233"/>
        <end position="671"/>
    </location>
</feature>
<keyword evidence="5 9" id="KW-0798">TonB box</keyword>
<evidence type="ECO:0000256" key="10">
    <source>
        <dbReference type="SAM" id="SignalP"/>
    </source>
</evidence>
<dbReference type="InterPro" id="IPR037066">
    <property type="entry name" value="Plug_dom_sf"/>
</dbReference>
<evidence type="ECO:0000256" key="6">
    <source>
        <dbReference type="ARBA" id="ARBA00023136"/>
    </source>
</evidence>
<protein>
    <submittedName>
        <fullName evidence="13">TonB-dependent receptor</fullName>
    </submittedName>
</protein>
<dbReference type="InterPro" id="IPR036942">
    <property type="entry name" value="Beta-barrel_TonB_sf"/>
</dbReference>
<gene>
    <name evidence="13" type="ORF">ABU614_11855</name>
</gene>
<keyword evidence="13" id="KW-0675">Receptor</keyword>
<dbReference type="SUPFAM" id="SSF56935">
    <property type="entry name" value="Porins"/>
    <property type="match status" value="1"/>
</dbReference>
<feature type="signal peptide" evidence="10">
    <location>
        <begin position="1"/>
        <end position="27"/>
    </location>
</feature>
<feature type="chain" id="PRO_5043504687" evidence="10">
    <location>
        <begin position="28"/>
        <end position="700"/>
    </location>
</feature>
<dbReference type="AlphaFoldDB" id="A0AAU8MNH0"/>
<keyword evidence="3 8" id="KW-1134">Transmembrane beta strand</keyword>
<evidence type="ECO:0000259" key="12">
    <source>
        <dbReference type="Pfam" id="PF07715"/>
    </source>
</evidence>
<evidence type="ECO:0000313" key="13">
    <source>
        <dbReference type="EMBL" id="XCO73106.1"/>
    </source>
</evidence>
<evidence type="ECO:0000256" key="2">
    <source>
        <dbReference type="ARBA" id="ARBA00022448"/>
    </source>
</evidence>
<dbReference type="InterPro" id="IPR039426">
    <property type="entry name" value="TonB-dep_rcpt-like"/>
</dbReference>
<comment type="subcellular location">
    <subcellularLocation>
        <location evidence="1 8">Cell outer membrane</location>
        <topology evidence="1 8">Multi-pass membrane protein</topology>
    </subcellularLocation>
</comment>
<dbReference type="GO" id="GO:0009279">
    <property type="term" value="C:cell outer membrane"/>
    <property type="evidence" value="ECO:0007669"/>
    <property type="project" value="UniProtKB-SubCell"/>
</dbReference>
<keyword evidence="7 8" id="KW-0998">Cell outer membrane</keyword>
<feature type="domain" description="TonB-dependent receptor plug" evidence="12">
    <location>
        <begin position="58"/>
        <end position="162"/>
    </location>
</feature>
<keyword evidence="6 8" id="KW-0472">Membrane</keyword>
<reference evidence="13" key="1">
    <citation type="submission" date="2024-06" db="EMBL/GenBank/DDBJ databases">
        <authorList>
            <person name="Li S."/>
        </authorList>
    </citation>
    <scope>NUCLEOTIDE SEQUENCE</scope>
    <source>
        <strain evidence="13">SR10</strain>
    </source>
</reference>
<keyword evidence="2 8" id="KW-0813">Transport</keyword>
<keyword evidence="4 8" id="KW-0812">Transmembrane</keyword>
<dbReference type="PANTHER" id="PTHR32552:SF84">
    <property type="entry name" value="TONB-DEPENDENT RECEPTOR-RELATED"/>
    <property type="match status" value="1"/>
</dbReference>
<evidence type="ECO:0000256" key="9">
    <source>
        <dbReference type="RuleBase" id="RU003357"/>
    </source>
</evidence>
<evidence type="ECO:0000256" key="8">
    <source>
        <dbReference type="PROSITE-ProRule" id="PRU01360"/>
    </source>
</evidence>
<evidence type="ECO:0000259" key="11">
    <source>
        <dbReference type="Pfam" id="PF00593"/>
    </source>
</evidence>
<name>A0AAU8MNH0_9GAMM</name>
<dbReference type="RefSeq" id="WP_363796245.1">
    <property type="nucleotide sequence ID" value="NZ_CP159925.1"/>
</dbReference>
<dbReference type="InterPro" id="IPR012910">
    <property type="entry name" value="Plug_dom"/>
</dbReference>
<keyword evidence="10" id="KW-0732">Signal</keyword>
<evidence type="ECO:0000256" key="3">
    <source>
        <dbReference type="ARBA" id="ARBA00022452"/>
    </source>
</evidence>
<dbReference type="PANTHER" id="PTHR32552">
    <property type="entry name" value="FERRICHROME IRON RECEPTOR-RELATED"/>
    <property type="match status" value="1"/>
</dbReference>
<dbReference type="Pfam" id="PF00593">
    <property type="entry name" value="TonB_dep_Rec_b-barrel"/>
    <property type="match status" value="1"/>
</dbReference>
<proteinExistence type="inferred from homology"/>
<dbReference type="Pfam" id="PF07715">
    <property type="entry name" value="Plug"/>
    <property type="match status" value="1"/>
</dbReference>
<dbReference type="CDD" id="cd01347">
    <property type="entry name" value="ligand_gated_channel"/>
    <property type="match status" value="1"/>
</dbReference>
<evidence type="ECO:0000256" key="5">
    <source>
        <dbReference type="ARBA" id="ARBA00023077"/>
    </source>
</evidence>
<sequence length="700" mass="77276">MPMRGALPLRRLSLALIGLAFADTACADDSTTLDAVQVRAQSPLERVADAGSRLGLSLRELPAAVEILDGETLRERGDDTPQRALARAAGVVPMGAPGNGGSSLSLRGFSGHGSVAQVYDGTRVFVASGTLSFPGDTWQLDRIEVLRGPASVLFGDSSIGGVVHYVPRALQSAPRREAMLAASSWDGYRFGLGAGQGAGERVRWRADLTGAGGNGEIDRAGYERYGFSGAVAWDLSPRLTATLKYDGGRRHDPRYFGTPLADGRLDRRLRERNYDVADSHVRYDDGLARLRFDYALGARTQLVAETYHVAIDRRWRNAESYAFDPRKSTVVRSDFIAIGHDQEQWGQRFDLLAVGELWGRAQRLNLGAEATRVRFTHSNNGPYGGRDTVPAFDFAPGGFVNLAGTRPRFSSITRQRALYLEHSIELWPRWTLVGGLRRERIEVQRKELPAGTGFGTQFDFTAWRLGTVFAFDGRTSLYAQTSKGIDPISGLVTLPLAQKDWSLTPARQIEIGLKQGFAGGRGDWSLAAYRIEKRNLLSRDEEDPNRVQQIGQRSSRGLELGLGYAFSPRWRVDANAAVLDARFDDFNEVVAGRLVSRNGRTPANTPERVFNLWLGFDPVERWSAALGLRRVGHRYNDNANTSRIDGYTVADAQLSWRPRTGSRLTLRARNLGDALYVGSGRSQALLGPGREFELEWMQRF</sequence>
<evidence type="ECO:0000256" key="1">
    <source>
        <dbReference type="ARBA" id="ARBA00004571"/>
    </source>
</evidence>
<organism evidence="13">
    <name type="scientific">Lysobacter firmicutimachus</name>
    <dbReference type="NCBI Taxonomy" id="1792846"/>
    <lineage>
        <taxon>Bacteria</taxon>
        <taxon>Pseudomonadati</taxon>
        <taxon>Pseudomonadota</taxon>
        <taxon>Gammaproteobacteria</taxon>
        <taxon>Lysobacterales</taxon>
        <taxon>Lysobacteraceae</taxon>
        <taxon>Lysobacter</taxon>
    </lineage>
</organism>
<dbReference type="InterPro" id="IPR000531">
    <property type="entry name" value="Beta-barrel_TonB"/>
</dbReference>
<dbReference type="EMBL" id="CP159925">
    <property type="protein sequence ID" value="XCO73106.1"/>
    <property type="molecule type" value="Genomic_DNA"/>
</dbReference>
<dbReference type="Gene3D" id="2.40.170.20">
    <property type="entry name" value="TonB-dependent receptor, beta-barrel domain"/>
    <property type="match status" value="1"/>
</dbReference>
<accession>A0AAU8MNH0</accession>